<gene>
    <name evidence="2" type="ORF">METZ01_LOCUS198316</name>
</gene>
<feature type="transmembrane region" description="Helical" evidence="1">
    <location>
        <begin position="12"/>
        <end position="31"/>
    </location>
</feature>
<evidence type="ECO:0000256" key="1">
    <source>
        <dbReference type="SAM" id="Phobius"/>
    </source>
</evidence>
<sequence>VPDREQIRRIVIRIVTSLLNLIIGPAGAWTALGIKGIVGYIFVHTITRSIVAEATSTNEVISKKGYRASPLLLFFGGVMPFIWGGWESYVIVVPLLLGSFEGAYWSAFHGLRKSSSTVGERKSVKTFQMFEILSTILAALLVIWLKSEDLAQYGGSLGSALALLAMAFPMSEGASRASVGFSTSDISTDKAIFGRLTTGSFGTISYLTTWSMRVVSLQVGGIALLGGMVALSSLVGFSISEINERFSSPEDADERNWKAGNYLSLTGIVVMTISLVYSQEGVFLLAYLVCRGGTSGILHHLEVRIAGQLLSGEGGTIGLRERIKFRTQAKILLGYLAFAVPIITYRGEIPDVQILLIPVLLFSAMCCVLNLRTIDELKSLQLA</sequence>
<keyword evidence="1" id="KW-1133">Transmembrane helix</keyword>
<feature type="transmembrane region" description="Helical" evidence="1">
    <location>
        <begin position="329"/>
        <end position="346"/>
    </location>
</feature>
<feature type="transmembrane region" description="Helical" evidence="1">
    <location>
        <begin position="151"/>
        <end position="168"/>
    </location>
</feature>
<feature type="transmembrane region" description="Helical" evidence="1">
    <location>
        <begin position="214"/>
        <end position="239"/>
    </location>
</feature>
<name>A0A382E540_9ZZZZ</name>
<dbReference type="AlphaFoldDB" id="A0A382E540"/>
<feature type="transmembrane region" description="Helical" evidence="1">
    <location>
        <begin position="352"/>
        <end position="371"/>
    </location>
</feature>
<feature type="transmembrane region" description="Helical" evidence="1">
    <location>
        <begin position="66"/>
        <end position="83"/>
    </location>
</feature>
<keyword evidence="1" id="KW-0812">Transmembrane</keyword>
<feature type="non-terminal residue" evidence="2">
    <location>
        <position position="1"/>
    </location>
</feature>
<accession>A0A382E540</accession>
<feature type="transmembrane region" description="Helical" evidence="1">
    <location>
        <begin position="129"/>
        <end position="145"/>
    </location>
</feature>
<keyword evidence="1" id="KW-0472">Membrane</keyword>
<protein>
    <submittedName>
        <fullName evidence="2">Uncharacterized protein</fullName>
    </submittedName>
</protein>
<proteinExistence type="predicted"/>
<reference evidence="2" key="1">
    <citation type="submission" date="2018-05" db="EMBL/GenBank/DDBJ databases">
        <authorList>
            <person name="Lanie J.A."/>
            <person name="Ng W.-L."/>
            <person name="Kazmierczak K.M."/>
            <person name="Andrzejewski T.M."/>
            <person name="Davidsen T.M."/>
            <person name="Wayne K.J."/>
            <person name="Tettelin H."/>
            <person name="Glass J.I."/>
            <person name="Rusch D."/>
            <person name="Podicherti R."/>
            <person name="Tsui H.-C.T."/>
            <person name="Winkler M.E."/>
        </authorList>
    </citation>
    <scope>NUCLEOTIDE SEQUENCE</scope>
</reference>
<dbReference type="EMBL" id="UINC01042604">
    <property type="protein sequence ID" value="SVB45462.1"/>
    <property type="molecule type" value="Genomic_DNA"/>
</dbReference>
<evidence type="ECO:0000313" key="2">
    <source>
        <dbReference type="EMBL" id="SVB45462.1"/>
    </source>
</evidence>
<organism evidence="2">
    <name type="scientific">marine metagenome</name>
    <dbReference type="NCBI Taxonomy" id="408172"/>
    <lineage>
        <taxon>unclassified sequences</taxon>
        <taxon>metagenomes</taxon>
        <taxon>ecological metagenomes</taxon>
    </lineage>
</organism>